<sequence length="603" mass="63819">MKIPHPLWSTVRARPDHLALVCGDVQLSYLELVEKVSTRAGGLAELGVKKGDRVALLGGFDADWVIAFHAIGWLGAVVVPLAPRLSAEALREQGLTAQVQFLLVGEGFRRLGSALGCRTFEIAGVGPECEPALWDDADVRAVVMTSGTTATPKAVTLSTTQWLYSAMGSSIRLGHHLDDSWLAALPLHHVGGLSILVRAAWLGTTVELAWPFRPAQVVAHLRSGRVTQISLVPEMLSRLLDEEGGADVLSTLRVILLGGDACPRALRQRADALELPVALTWGMSEAASQITTRVPGDLDGRSDVGAPLPFVRVDVGSVDGRLLVRGPTVGGDVLVTSDVGTLDTLGRVSILGRADDIFISGGENVAPARVEMALREHRAVTDAAVVDVPCARWGARPLAFIVAEEGVDGAELRSFLSERLERFELPDRMLACQRLPARGIGKLDRKVLRDLGRGLALGAEVEILNRAQELLGDVARLEGLEVDDGVDELASTAKLSVIAGDAIAKGDGSLANGGHSELHSEPLTESHGLGVVGFGVNQGHSPAPTLEDVGQATSSGHQEFLESGVTILVNTTEEGNASSVDLVESDSNHVFKSHRCSHEESEG</sequence>
<dbReference type="Pfam" id="PF00501">
    <property type="entry name" value="AMP-binding"/>
    <property type="match status" value="1"/>
</dbReference>
<feature type="domain" description="AMP-dependent synthetase/ligase" evidence="3">
    <location>
        <begin position="9"/>
        <end position="334"/>
    </location>
</feature>
<dbReference type="InterPro" id="IPR045851">
    <property type="entry name" value="AMP-bd_C_sf"/>
</dbReference>
<dbReference type="AlphaFoldDB" id="E7C3M5"/>
<dbReference type="InterPro" id="IPR025110">
    <property type="entry name" value="AMP-bd_C"/>
</dbReference>
<name>E7C3M5_9BACT</name>
<evidence type="ECO:0000256" key="1">
    <source>
        <dbReference type="ARBA" id="ARBA00006432"/>
    </source>
</evidence>
<protein>
    <submittedName>
        <fullName evidence="5">Acyl-CoA synthetases (AMP-forming)/AMP-acid ligases II</fullName>
    </submittedName>
</protein>
<dbReference type="SUPFAM" id="SSF56801">
    <property type="entry name" value="Acetyl-CoA synthetase-like"/>
    <property type="match status" value="1"/>
</dbReference>
<dbReference type="InterPro" id="IPR000873">
    <property type="entry name" value="AMP-dep_synth/lig_dom"/>
</dbReference>
<evidence type="ECO:0000259" key="4">
    <source>
        <dbReference type="Pfam" id="PF13193"/>
    </source>
</evidence>
<proteinExistence type="inferred from homology"/>
<evidence type="ECO:0000256" key="2">
    <source>
        <dbReference type="ARBA" id="ARBA00022598"/>
    </source>
</evidence>
<dbReference type="Pfam" id="PF13193">
    <property type="entry name" value="AMP-binding_C"/>
    <property type="match status" value="1"/>
</dbReference>
<dbReference type="GO" id="GO:0031956">
    <property type="term" value="F:medium-chain fatty acid-CoA ligase activity"/>
    <property type="evidence" value="ECO:0007669"/>
    <property type="project" value="TreeGrafter"/>
</dbReference>
<evidence type="ECO:0000313" key="5">
    <source>
        <dbReference type="EMBL" id="ADI22049.1"/>
    </source>
</evidence>
<dbReference type="Gene3D" id="3.40.50.12780">
    <property type="entry name" value="N-terminal domain of ligase-like"/>
    <property type="match status" value="1"/>
</dbReference>
<dbReference type="GO" id="GO:0006631">
    <property type="term" value="P:fatty acid metabolic process"/>
    <property type="evidence" value="ECO:0007669"/>
    <property type="project" value="TreeGrafter"/>
</dbReference>
<organism evidence="5">
    <name type="scientific">uncultured myxobacterium HF0200_05J13</name>
    <dbReference type="NCBI Taxonomy" id="723557"/>
    <lineage>
        <taxon>Bacteria</taxon>
        <taxon>Pseudomonadati</taxon>
        <taxon>Myxococcota</taxon>
        <taxon>Myxococcia</taxon>
        <taxon>Myxococcales</taxon>
        <taxon>environmental samples</taxon>
    </lineage>
</organism>
<dbReference type="PANTHER" id="PTHR43201:SF5">
    <property type="entry name" value="MEDIUM-CHAIN ACYL-COA LIGASE ACSF2, MITOCHONDRIAL"/>
    <property type="match status" value="1"/>
</dbReference>
<feature type="domain" description="AMP-binding enzyme C-terminal" evidence="4">
    <location>
        <begin position="370"/>
        <end position="442"/>
    </location>
</feature>
<dbReference type="PANTHER" id="PTHR43201">
    <property type="entry name" value="ACYL-COA SYNTHETASE"/>
    <property type="match status" value="1"/>
</dbReference>
<dbReference type="EMBL" id="GU567973">
    <property type="protein sequence ID" value="ADI22049.1"/>
    <property type="molecule type" value="Genomic_DNA"/>
</dbReference>
<evidence type="ECO:0000259" key="3">
    <source>
        <dbReference type="Pfam" id="PF00501"/>
    </source>
</evidence>
<comment type="similarity">
    <text evidence="1">Belongs to the ATP-dependent AMP-binding enzyme family.</text>
</comment>
<reference evidence="5" key="1">
    <citation type="submission" date="2010-01" db="EMBL/GenBank/DDBJ databases">
        <title>Genome fragments of uncultured bacteria from the North Pacific subtropical Gyre.</title>
        <authorList>
            <person name="Pham V.D."/>
            <person name="Delong E.F."/>
        </authorList>
    </citation>
    <scope>NUCLEOTIDE SEQUENCE</scope>
</reference>
<keyword evidence="2 5" id="KW-0436">Ligase</keyword>
<dbReference type="Gene3D" id="3.40.50.980">
    <property type="match status" value="1"/>
</dbReference>
<accession>E7C3M5</accession>
<dbReference type="InterPro" id="IPR042099">
    <property type="entry name" value="ANL_N_sf"/>
</dbReference>
<dbReference type="Gene3D" id="3.30.300.30">
    <property type="match status" value="1"/>
</dbReference>